<dbReference type="Proteomes" id="UP001054902">
    <property type="component" value="Unassembled WGS sequence"/>
</dbReference>
<feature type="chain" id="PRO_5041990355" description="Reverse transcriptase Ty1/copia-type domain-containing protein" evidence="1">
    <location>
        <begin position="19"/>
        <end position="426"/>
    </location>
</feature>
<dbReference type="AlphaFoldDB" id="A0AAD3CRF5"/>
<accession>A0AAD3CRF5</accession>
<protein>
    <recommendedName>
        <fullName evidence="2">Reverse transcriptase Ty1/copia-type domain-containing protein</fullName>
    </recommendedName>
</protein>
<dbReference type="Pfam" id="PF07727">
    <property type="entry name" value="RVT_2"/>
    <property type="match status" value="1"/>
</dbReference>
<evidence type="ECO:0000256" key="1">
    <source>
        <dbReference type="SAM" id="SignalP"/>
    </source>
</evidence>
<evidence type="ECO:0000313" key="4">
    <source>
        <dbReference type="Proteomes" id="UP001054902"/>
    </source>
</evidence>
<feature type="signal peptide" evidence="1">
    <location>
        <begin position="1"/>
        <end position="18"/>
    </location>
</feature>
<comment type="caution">
    <text evidence="3">The sequence shown here is derived from an EMBL/GenBank/DDBJ whole genome shotgun (WGS) entry which is preliminary data.</text>
</comment>
<gene>
    <name evidence="3" type="ORF">CTEN210_06930</name>
</gene>
<keyword evidence="4" id="KW-1185">Reference proteome</keyword>
<dbReference type="CDD" id="cd09272">
    <property type="entry name" value="RNase_HI_RT_Ty1"/>
    <property type="match status" value="1"/>
</dbReference>
<feature type="domain" description="Reverse transcriptase Ty1/copia-type" evidence="2">
    <location>
        <begin position="5"/>
        <end position="178"/>
    </location>
</feature>
<organism evidence="3 4">
    <name type="scientific">Chaetoceros tenuissimus</name>
    <dbReference type="NCBI Taxonomy" id="426638"/>
    <lineage>
        <taxon>Eukaryota</taxon>
        <taxon>Sar</taxon>
        <taxon>Stramenopiles</taxon>
        <taxon>Ochrophyta</taxon>
        <taxon>Bacillariophyta</taxon>
        <taxon>Coscinodiscophyceae</taxon>
        <taxon>Chaetocerotophycidae</taxon>
        <taxon>Chaetocerotales</taxon>
        <taxon>Chaetocerotaceae</taxon>
        <taxon>Chaetoceros</taxon>
    </lineage>
</organism>
<evidence type="ECO:0000313" key="3">
    <source>
        <dbReference type="EMBL" id="GFH50454.1"/>
    </source>
</evidence>
<sequence length="426" mass="48285">MTLMLMAGWMAHVLDVKGAFLRGEFEPGMPPMYMKVPEGFEKHYGKDTVLRLLRTIYGLKEAAAAFWKQILKAFNFMGFSRSKADPCLYYKWTAAGYLMMWLSWVDDCVCFGRGTDVKESAKEMNELFECEDIGNFEEYVGCKVEKEGSELKMTQPVLIQSFEDEFDIKGVKECDTPATTNSILAEAKNDSETLDAKWQTKFRSGVGKLLHMMRWSRPEIYNAVRDLSKHGGKCTSAHIKAMKRVMKYCVASKSLGWKLKPEQKWDGKDKSFEFRIKGKSDSDFACDPSRRSVTGLCVFLEGVAVSVKSVMQKIVALSVTEAETIAAVQCAQEMMLTYKILTSMGLKVKLPMILEVDNKGAVNLANNWSHGGRTKHMEVRNYWLCELKEQGLLKVVWTSGMDNAADIFTKNLPADVFKKHRHEFVG</sequence>
<dbReference type="PANTHER" id="PTHR11439:SF467">
    <property type="entry name" value="INTEGRASE CATALYTIC DOMAIN-CONTAINING PROTEIN"/>
    <property type="match status" value="1"/>
</dbReference>
<evidence type="ECO:0000259" key="2">
    <source>
        <dbReference type="Pfam" id="PF07727"/>
    </source>
</evidence>
<dbReference type="PANTHER" id="PTHR11439">
    <property type="entry name" value="GAG-POL-RELATED RETROTRANSPOSON"/>
    <property type="match status" value="1"/>
</dbReference>
<dbReference type="InterPro" id="IPR013103">
    <property type="entry name" value="RVT_2"/>
</dbReference>
<name>A0AAD3CRF5_9STRA</name>
<keyword evidence="1" id="KW-0732">Signal</keyword>
<reference evidence="3 4" key="1">
    <citation type="journal article" date="2021" name="Sci. Rep.">
        <title>The genome of the diatom Chaetoceros tenuissimus carries an ancient integrated fragment of an extant virus.</title>
        <authorList>
            <person name="Hongo Y."/>
            <person name="Kimura K."/>
            <person name="Takaki Y."/>
            <person name="Yoshida Y."/>
            <person name="Baba S."/>
            <person name="Kobayashi G."/>
            <person name="Nagasaki K."/>
            <person name="Hano T."/>
            <person name="Tomaru Y."/>
        </authorList>
    </citation>
    <scope>NUCLEOTIDE SEQUENCE [LARGE SCALE GENOMIC DNA]</scope>
    <source>
        <strain evidence="3 4">NIES-3715</strain>
    </source>
</reference>
<proteinExistence type="predicted"/>
<dbReference type="EMBL" id="BLLK01000039">
    <property type="protein sequence ID" value="GFH50454.1"/>
    <property type="molecule type" value="Genomic_DNA"/>
</dbReference>